<keyword evidence="9" id="KW-0456">Lyase</keyword>
<evidence type="ECO:0000259" key="8">
    <source>
        <dbReference type="PROSITE" id="PS51918"/>
    </source>
</evidence>
<evidence type="ECO:0000256" key="6">
    <source>
        <dbReference type="ARBA" id="ARBA00023014"/>
    </source>
</evidence>
<dbReference type="EMBL" id="CP017641">
    <property type="protein sequence ID" value="APZ95517.1"/>
    <property type="molecule type" value="Genomic_DNA"/>
</dbReference>
<evidence type="ECO:0000313" key="9">
    <source>
        <dbReference type="EMBL" id="APZ95517.1"/>
    </source>
</evidence>
<dbReference type="Pfam" id="PF01871">
    <property type="entry name" value="AMMECR1"/>
    <property type="match status" value="1"/>
</dbReference>
<dbReference type="STRING" id="1891926.Fuma_05176"/>
<dbReference type="InterPro" id="IPR002733">
    <property type="entry name" value="AMMECR1_domain"/>
</dbReference>
<dbReference type="Pfam" id="PF01875">
    <property type="entry name" value="Memo"/>
    <property type="match status" value="1"/>
</dbReference>
<dbReference type="OrthoDB" id="9778883at2"/>
<proteinExistence type="predicted"/>
<evidence type="ECO:0000256" key="2">
    <source>
        <dbReference type="ARBA" id="ARBA00022485"/>
    </source>
</evidence>
<keyword evidence="3" id="KW-0949">S-adenosyl-L-methionine</keyword>
<dbReference type="Gene3D" id="3.20.20.70">
    <property type="entry name" value="Aldolase class I"/>
    <property type="match status" value="1"/>
</dbReference>
<accession>A0A1P8WNA1</accession>
<keyword evidence="9" id="KW-0670">Pyruvate</keyword>
<dbReference type="InterPro" id="IPR027623">
    <property type="entry name" value="AmmeMemoSam_A"/>
</dbReference>
<dbReference type="Gene3D" id="3.30.1490.150">
    <property type="entry name" value="Hypothetical protein ph0010, domain 2"/>
    <property type="match status" value="1"/>
</dbReference>
<evidence type="ECO:0000256" key="1">
    <source>
        <dbReference type="ARBA" id="ARBA00001966"/>
    </source>
</evidence>
<keyword evidence="6" id="KW-0411">Iron-sulfur</keyword>
<dbReference type="Gene3D" id="3.30.700.20">
    <property type="entry name" value="Hypothetical protein ph0010, domain 1"/>
    <property type="match status" value="1"/>
</dbReference>
<dbReference type="InterPro" id="IPR027485">
    <property type="entry name" value="AMMECR1_N"/>
</dbReference>
<feature type="domain" description="Radical SAM core" evidence="8">
    <location>
        <begin position="84"/>
        <end position="305"/>
    </location>
</feature>
<dbReference type="NCBIfam" id="TIGR00296">
    <property type="entry name" value="TIGR00296 family protein"/>
    <property type="match status" value="1"/>
</dbReference>
<evidence type="ECO:0000256" key="3">
    <source>
        <dbReference type="ARBA" id="ARBA00022691"/>
    </source>
</evidence>
<dbReference type="Pfam" id="PF04055">
    <property type="entry name" value="Radical_SAM"/>
    <property type="match status" value="1"/>
</dbReference>
<dbReference type="PANTHER" id="PTHR30352:SF5">
    <property type="entry name" value="PYRUVATE FORMATE-LYASE 1-ACTIVATING ENZYME"/>
    <property type="match status" value="1"/>
</dbReference>
<evidence type="ECO:0000256" key="5">
    <source>
        <dbReference type="ARBA" id="ARBA00023004"/>
    </source>
</evidence>
<dbReference type="PROSITE" id="PS51918">
    <property type="entry name" value="RADICAL_SAM"/>
    <property type="match status" value="1"/>
</dbReference>
<dbReference type="AlphaFoldDB" id="A0A1P8WNA1"/>
<dbReference type="NCBIfam" id="TIGR04336">
    <property type="entry name" value="AmmeMemoSam_B"/>
    <property type="match status" value="1"/>
</dbReference>
<keyword evidence="2" id="KW-0004">4Fe-4S</keyword>
<dbReference type="InterPro" id="IPR002737">
    <property type="entry name" value="MEMO1_fam"/>
</dbReference>
<dbReference type="InterPro" id="IPR058240">
    <property type="entry name" value="rSAM_sf"/>
</dbReference>
<protein>
    <submittedName>
        <fullName evidence="9">Pyruvate formate-lyase 1-activating enzyme</fullName>
    </submittedName>
</protein>
<dbReference type="NCBIfam" id="TIGR04337">
    <property type="entry name" value="AmmeMemoSam_rS"/>
    <property type="match status" value="1"/>
</dbReference>
<evidence type="ECO:0000256" key="4">
    <source>
        <dbReference type="ARBA" id="ARBA00022723"/>
    </source>
</evidence>
<evidence type="ECO:0000313" key="10">
    <source>
        <dbReference type="Proteomes" id="UP000187735"/>
    </source>
</evidence>
<feature type="domain" description="AMMECR1" evidence="7">
    <location>
        <begin position="414"/>
        <end position="605"/>
    </location>
</feature>
<dbReference type="GO" id="GO:0016829">
    <property type="term" value="F:lyase activity"/>
    <property type="evidence" value="ECO:0007669"/>
    <property type="project" value="UniProtKB-KW"/>
</dbReference>
<dbReference type="Gene3D" id="3.40.830.10">
    <property type="entry name" value="LigB-like"/>
    <property type="match status" value="1"/>
</dbReference>
<keyword evidence="5" id="KW-0408">Iron</keyword>
<organism evidence="9 10">
    <name type="scientific">Fuerstiella marisgermanici</name>
    <dbReference type="NCBI Taxonomy" id="1891926"/>
    <lineage>
        <taxon>Bacteria</taxon>
        <taxon>Pseudomonadati</taxon>
        <taxon>Planctomycetota</taxon>
        <taxon>Planctomycetia</taxon>
        <taxon>Planctomycetales</taxon>
        <taxon>Planctomycetaceae</taxon>
        <taxon>Fuerstiella</taxon>
    </lineage>
</organism>
<dbReference type="SFLD" id="SFLDG01101">
    <property type="entry name" value="Uncharacterised_Radical_SAM_Su"/>
    <property type="match status" value="1"/>
</dbReference>
<dbReference type="PROSITE" id="PS51112">
    <property type="entry name" value="AMMECR1"/>
    <property type="match status" value="1"/>
</dbReference>
<dbReference type="SUPFAM" id="SSF102114">
    <property type="entry name" value="Radical SAM enzymes"/>
    <property type="match status" value="1"/>
</dbReference>
<dbReference type="InterPro" id="IPR023473">
    <property type="entry name" value="AMMECR1"/>
</dbReference>
<dbReference type="GO" id="GO:0051539">
    <property type="term" value="F:4 iron, 4 sulfur cluster binding"/>
    <property type="evidence" value="ECO:0007669"/>
    <property type="project" value="UniProtKB-KW"/>
</dbReference>
<reference evidence="9 10" key="1">
    <citation type="journal article" date="2016" name="Front. Microbiol.">
        <title>Fuerstia marisgermanicae gen. nov., sp. nov., an Unusual Member of the Phylum Planctomycetes from the German Wadden Sea.</title>
        <authorList>
            <person name="Kohn T."/>
            <person name="Heuer A."/>
            <person name="Jogler M."/>
            <person name="Vollmers J."/>
            <person name="Boedeker C."/>
            <person name="Bunk B."/>
            <person name="Rast P."/>
            <person name="Borchert D."/>
            <person name="Glockner I."/>
            <person name="Freese H.M."/>
            <person name="Klenk H.P."/>
            <person name="Overmann J."/>
            <person name="Kaster A.K."/>
            <person name="Rohde M."/>
            <person name="Wiegand S."/>
            <person name="Jogler C."/>
        </authorList>
    </citation>
    <scope>NUCLEOTIDE SEQUENCE [LARGE SCALE GENOMIC DNA]</scope>
    <source>
        <strain evidence="9 10">NH11</strain>
    </source>
</reference>
<name>A0A1P8WNA1_9PLAN</name>
<evidence type="ECO:0000259" key="7">
    <source>
        <dbReference type="PROSITE" id="PS51112"/>
    </source>
</evidence>
<sequence length="1071" mass="116040">MKTVILPPENLPDSAGFVDGGWWHSAEEENRIVCDLCPRECHMKPGDRGFCFVRQNVDGKMKLTTYGRSTGFCIDPIEKKPLNHFYPGTAVLSFGTAGCNLGCRFCQNWDISKSREVEKLSELALPEMIAAAAKDTGCRSVAYTYNDPIIWAEYAIDTAKACRAAGIKSVAVTAGYIMPQARPAFFHAMDAANVDLKAFTEDFYEKITYSKLAPVLETLRWLKHESDVWFEVTNLIIPEANDSPDELRRMCDWLLDAVGADVPIHFTAFHPDFRMTDRGRTPHETLLKARGIALRQGLKFAYVGNVNDVANQSTYCHSCGTLLIERDWHQLGSYQLNGNRCSKCGEVVAGHFDTQPGTWGRRRLPVKIGRYGAAPENLVSLGSGSGVKSPSAEESTKRKMNSMEAISESPSLTDEQEDAIHGAACEIVAATVTGRPIQLPDRSLANAADITVMGVFATLKRNGQLRGCCGSVGQPMNLLQALAQSAARTAKDDHRFPPVSATELPYLTLDVTLLFNFESVTEQGEDRVNAVEVGRHGLKIVRGGKSGLLLPIVAIERGWDSRTFLDQVCRKAGLPITAWQQPDAQLVRFEGRMIEREMEPSVLARSISAKPHPMSQSEVETLAAFARANIMATLQGAVPGCFPANCSDGTVDGIALRLTFRGVDEQAVFSQLQFRGGVPLQTTLLQLTQSAAGWLRNSQFDPDLIARLKVDLVAFADPAMHGVVKSPDVNGIDPASRAVLVTEGQRSAWMFCPELSAEELVERSAKAAQVSMPTSASVFSFAAVSSSSDISNTNVPHPRPGAEVRPAGVAGRFYPSSPSALSAIVQSCLGEVPETKEKWPAVMVPHAGLQFSGRVAGDVLKKIEIPETAIVIGPKHTRSGVDWAVAPHKTWQLPGGAMASDPQLAERLADRIDGLQLDAAAHMHEHCIEVELPLLQELAPQAKVVGIAVGGGNLDRCVRFGQQLAGVISEMKTAPLLIISSDMNHFASDEENRRLDEMALAAMESLDAAMLYDTVTSNSISMCGVLPAVIVMEALRAMGQLSRIQRVSYATSGEVSGDLDRVVGYAGMLLG</sequence>
<dbReference type="InterPro" id="IPR013785">
    <property type="entry name" value="Aldolase_TIM"/>
</dbReference>
<keyword evidence="10" id="KW-1185">Reference proteome</keyword>
<dbReference type="GO" id="GO:0046872">
    <property type="term" value="F:metal ion binding"/>
    <property type="evidence" value="ECO:0007669"/>
    <property type="project" value="UniProtKB-KW"/>
</dbReference>
<dbReference type="CDD" id="cd07361">
    <property type="entry name" value="MEMO_like"/>
    <property type="match status" value="1"/>
</dbReference>
<dbReference type="InterPro" id="IPR027596">
    <property type="entry name" value="AmmeMemoSam_rS"/>
</dbReference>
<gene>
    <name evidence="9" type="ORF">Fuma_05176</name>
</gene>
<dbReference type="InterPro" id="IPR034457">
    <property type="entry name" value="Organic_radical-activating"/>
</dbReference>
<dbReference type="PANTHER" id="PTHR30352">
    <property type="entry name" value="PYRUVATE FORMATE-LYASE-ACTIVATING ENZYME"/>
    <property type="match status" value="1"/>
</dbReference>
<keyword evidence="4" id="KW-0479">Metal-binding</keyword>
<dbReference type="SUPFAM" id="SSF143447">
    <property type="entry name" value="AMMECR1-like"/>
    <property type="match status" value="1"/>
</dbReference>
<dbReference type="KEGG" id="fmr:Fuma_05176"/>
<dbReference type="InterPro" id="IPR036071">
    <property type="entry name" value="AMMECR1_dom_sf"/>
</dbReference>
<dbReference type="SFLD" id="SFLDS00029">
    <property type="entry name" value="Radical_SAM"/>
    <property type="match status" value="1"/>
</dbReference>
<dbReference type="Proteomes" id="UP000187735">
    <property type="component" value="Chromosome"/>
</dbReference>
<dbReference type="InterPro" id="IPR007197">
    <property type="entry name" value="rSAM"/>
</dbReference>
<comment type="cofactor">
    <cofactor evidence="1">
        <name>[4Fe-4S] cluster</name>
        <dbReference type="ChEBI" id="CHEBI:49883"/>
    </cofactor>
</comment>
<dbReference type="CDD" id="cd01335">
    <property type="entry name" value="Radical_SAM"/>
    <property type="match status" value="1"/>
</dbReference>
<dbReference type="NCBIfam" id="TIGR04335">
    <property type="entry name" value="AmmeMemoSam_A"/>
    <property type="match status" value="1"/>
</dbReference>